<organism evidence="1 2">
    <name type="scientific">Artemisia annua</name>
    <name type="common">Sweet wormwood</name>
    <dbReference type="NCBI Taxonomy" id="35608"/>
    <lineage>
        <taxon>Eukaryota</taxon>
        <taxon>Viridiplantae</taxon>
        <taxon>Streptophyta</taxon>
        <taxon>Embryophyta</taxon>
        <taxon>Tracheophyta</taxon>
        <taxon>Spermatophyta</taxon>
        <taxon>Magnoliopsida</taxon>
        <taxon>eudicotyledons</taxon>
        <taxon>Gunneridae</taxon>
        <taxon>Pentapetalae</taxon>
        <taxon>asterids</taxon>
        <taxon>campanulids</taxon>
        <taxon>Asterales</taxon>
        <taxon>Asteraceae</taxon>
        <taxon>Asteroideae</taxon>
        <taxon>Anthemideae</taxon>
        <taxon>Artemisiinae</taxon>
        <taxon>Artemisia</taxon>
    </lineage>
</organism>
<dbReference type="AlphaFoldDB" id="A0A2U1LEZ8"/>
<proteinExistence type="predicted"/>
<dbReference type="EMBL" id="PKPP01009745">
    <property type="protein sequence ID" value="PWA47570.1"/>
    <property type="molecule type" value="Genomic_DNA"/>
</dbReference>
<evidence type="ECO:0000313" key="2">
    <source>
        <dbReference type="Proteomes" id="UP000245207"/>
    </source>
</evidence>
<keyword evidence="2" id="KW-1185">Reference proteome</keyword>
<gene>
    <name evidence="1" type="ORF">CTI12_AA494560</name>
</gene>
<name>A0A2U1LEZ8_ARTAN</name>
<accession>A0A2U1LEZ8</accession>
<protein>
    <submittedName>
        <fullName evidence="1">Uncharacterized protein</fullName>
    </submittedName>
</protein>
<sequence>MSISKYNEVKNFEVHSNFTLRKLGFIEWIEVHDLTRNLKSKAALKVFSNMSNKFVWVMNITDKLNIPPLPELNQVDLLAPKKKQPSEKKRKRFQLNQVFVIE</sequence>
<reference evidence="1 2" key="1">
    <citation type="journal article" date="2018" name="Mol. Plant">
        <title>The genome of Artemisia annua provides insight into the evolution of Asteraceae family and artemisinin biosynthesis.</title>
        <authorList>
            <person name="Shen Q."/>
            <person name="Zhang L."/>
            <person name="Liao Z."/>
            <person name="Wang S."/>
            <person name="Yan T."/>
            <person name="Shi P."/>
            <person name="Liu M."/>
            <person name="Fu X."/>
            <person name="Pan Q."/>
            <person name="Wang Y."/>
            <person name="Lv Z."/>
            <person name="Lu X."/>
            <person name="Zhang F."/>
            <person name="Jiang W."/>
            <person name="Ma Y."/>
            <person name="Chen M."/>
            <person name="Hao X."/>
            <person name="Li L."/>
            <person name="Tang Y."/>
            <person name="Lv G."/>
            <person name="Zhou Y."/>
            <person name="Sun X."/>
            <person name="Brodelius P.E."/>
            <person name="Rose J.K.C."/>
            <person name="Tang K."/>
        </authorList>
    </citation>
    <scope>NUCLEOTIDE SEQUENCE [LARGE SCALE GENOMIC DNA]</scope>
    <source>
        <strain evidence="2">cv. Huhao1</strain>
        <tissue evidence="1">Leaf</tissue>
    </source>
</reference>
<dbReference type="Proteomes" id="UP000245207">
    <property type="component" value="Unassembled WGS sequence"/>
</dbReference>
<comment type="caution">
    <text evidence="1">The sequence shown here is derived from an EMBL/GenBank/DDBJ whole genome shotgun (WGS) entry which is preliminary data.</text>
</comment>
<evidence type="ECO:0000313" key="1">
    <source>
        <dbReference type="EMBL" id="PWA47570.1"/>
    </source>
</evidence>